<dbReference type="Proteomes" id="UP000187203">
    <property type="component" value="Unassembled WGS sequence"/>
</dbReference>
<evidence type="ECO:0000313" key="4">
    <source>
        <dbReference type="Proteomes" id="UP000187203"/>
    </source>
</evidence>
<keyword evidence="1" id="KW-0175">Coiled coil</keyword>
<organism evidence="3 4">
    <name type="scientific">Corchorus olitorius</name>
    <dbReference type="NCBI Taxonomy" id="93759"/>
    <lineage>
        <taxon>Eukaryota</taxon>
        <taxon>Viridiplantae</taxon>
        <taxon>Streptophyta</taxon>
        <taxon>Embryophyta</taxon>
        <taxon>Tracheophyta</taxon>
        <taxon>Spermatophyta</taxon>
        <taxon>Magnoliopsida</taxon>
        <taxon>eudicotyledons</taxon>
        <taxon>Gunneridae</taxon>
        <taxon>Pentapetalae</taxon>
        <taxon>rosids</taxon>
        <taxon>malvids</taxon>
        <taxon>Malvales</taxon>
        <taxon>Malvaceae</taxon>
        <taxon>Grewioideae</taxon>
        <taxon>Apeibeae</taxon>
        <taxon>Corchorus</taxon>
    </lineage>
</organism>
<feature type="compositionally biased region" description="Polar residues" evidence="2">
    <location>
        <begin position="113"/>
        <end position="125"/>
    </location>
</feature>
<evidence type="ECO:0008006" key="5">
    <source>
        <dbReference type="Google" id="ProtNLM"/>
    </source>
</evidence>
<sequence length="361" mass="40669">MTPPPPPGLTPSDVQQQAPSNLSPSGLQTLSGQGMQHMFGYMPYYFSTPLNFHGPSSSANPQHLTFPPPAGGQDGNTELVKALMAQIQLDRQEAKERERRDEARMVALERALLQTNANNQPSNNGGVRRVERRVSLGDNSRDPPLSMEDLALPSNSEYYEEDDPSYHSSQDPTYFPPYTPTHDRVYEIDGAPTNSSQVKRALRRSTRDQVAQNQTSVAQTPAPVERQPQTQPMMENQLEELREQLRREMDEQLNRQRVTEETIQMMSGVTTPLSLVIMQAVVPPSTKLPKIKYDGSGDPHEHLSQFKELMLLLNLSEDVMCRIFPTTLIEAARAWFYRIRPSGSIVNFTMLCQAFLSNFHS</sequence>
<accession>A0A1R3KEJ9</accession>
<dbReference type="AlphaFoldDB" id="A0A1R3KEJ9"/>
<feature type="coiled-coil region" evidence="1">
    <location>
        <begin position="84"/>
        <end position="111"/>
    </location>
</feature>
<dbReference type="PANTHER" id="PTHR33223">
    <property type="entry name" value="CCHC-TYPE DOMAIN-CONTAINING PROTEIN"/>
    <property type="match status" value="1"/>
</dbReference>
<dbReference type="PANTHER" id="PTHR33223:SF10">
    <property type="entry name" value="AMINOTRANSFERASE-LIKE PLANT MOBILE DOMAIN-CONTAINING PROTEIN"/>
    <property type="match status" value="1"/>
</dbReference>
<dbReference type="EMBL" id="AWUE01013947">
    <property type="protein sequence ID" value="OMP05527.1"/>
    <property type="molecule type" value="Genomic_DNA"/>
</dbReference>
<name>A0A1R3KEJ9_9ROSI</name>
<comment type="caution">
    <text evidence="3">The sequence shown here is derived from an EMBL/GenBank/DDBJ whole genome shotgun (WGS) entry which is preliminary data.</text>
</comment>
<evidence type="ECO:0000313" key="3">
    <source>
        <dbReference type="EMBL" id="OMP05527.1"/>
    </source>
</evidence>
<reference evidence="4" key="1">
    <citation type="submission" date="2013-09" db="EMBL/GenBank/DDBJ databases">
        <title>Corchorus olitorius genome sequencing.</title>
        <authorList>
            <person name="Alam M."/>
            <person name="Haque M.S."/>
            <person name="Islam M.S."/>
            <person name="Emdad E.M."/>
            <person name="Islam M.M."/>
            <person name="Ahmed B."/>
            <person name="Halim A."/>
            <person name="Hossen Q.M.M."/>
            <person name="Hossain M.Z."/>
            <person name="Ahmed R."/>
            <person name="Khan M.M."/>
            <person name="Islam R."/>
            <person name="Rashid M.M."/>
            <person name="Khan S.A."/>
            <person name="Rahman M.S."/>
            <person name="Alam M."/>
            <person name="Yahiya A.S."/>
            <person name="Khan M.S."/>
            <person name="Azam M.S."/>
            <person name="Haque T."/>
            <person name="Lashkar M.Z.H."/>
            <person name="Akhand A.I."/>
            <person name="Morshed G."/>
            <person name="Roy S."/>
            <person name="Uddin K.S."/>
            <person name="Rabeya T."/>
            <person name="Hossain A.S."/>
            <person name="Chowdhury A."/>
            <person name="Snigdha A.R."/>
            <person name="Mortoza M.S."/>
            <person name="Matin S.A."/>
            <person name="Hoque S.M.E."/>
            <person name="Islam M.K."/>
            <person name="Roy D.K."/>
            <person name="Haider R."/>
            <person name="Moosa M.M."/>
            <person name="Elias S.M."/>
            <person name="Hasan A.M."/>
            <person name="Jahan S."/>
            <person name="Shafiuddin M."/>
            <person name="Mahmood N."/>
            <person name="Shommy N.S."/>
        </authorList>
    </citation>
    <scope>NUCLEOTIDE SEQUENCE [LARGE SCALE GENOMIC DNA]</scope>
    <source>
        <strain evidence="4">cv. O-4</strain>
    </source>
</reference>
<feature type="region of interest" description="Disordered" evidence="2">
    <location>
        <begin position="55"/>
        <end position="76"/>
    </location>
</feature>
<feature type="region of interest" description="Disordered" evidence="2">
    <location>
        <begin position="1"/>
        <end position="31"/>
    </location>
</feature>
<protein>
    <recommendedName>
        <fullName evidence="5">Retrotransposon gag protein</fullName>
    </recommendedName>
</protein>
<proteinExistence type="predicted"/>
<evidence type="ECO:0000256" key="2">
    <source>
        <dbReference type="SAM" id="MobiDB-lite"/>
    </source>
</evidence>
<feature type="compositionally biased region" description="Polar residues" evidence="2">
    <location>
        <begin position="12"/>
        <end position="31"/>
    </location>
</feature>
<dbReference type="OrthoDB" id="1752047at2759"/>
<feature type="region of interest" description="Disordered" evidence="2">
    <location>
        <begin position="111"/>
        <end position="229"/>
    </location>
</feature>
<feature type="compositionally biased region" description="Basic and acidic residues" evidence="2">
    <location>
        <begin position="128"/>
        <end position="141"/>
    </location>
</feature>
<keyword evidence="4" id="KW-1185">Reference proteome</keyword>
<gene>
    <name evidence="3" type="ORF">COLO4_08788</name>
</gene>
<feature type="compositionally biased region" description="Polar residues" evidence="2">
    <location>
        <begin position="208"/>
        <end position="219"/>
    </location>
</feature>
<evidence type="ECO:0000256" key="1">
    <source>
        <dbReference type="SAM" id="Coils"/>
    </source>
</evidence>
<feature type="coiled-coil region" evidence="1">
    <location>
        <begin position="231"/>
        <end position="262"/>
    </location>
</feature>